<accession>H2XQ35</accession>
<reference evidence="1" key="3">
    <citation type="submission" date="2025-09" db="UniProtKB">
        <authorList>
            <consortium name="Ensembl"/>
        </authorList>
    </citation>
    <scope>IDENTIFICATION</scope>
</reference>
<evidence type="ECO:0000313" key="2">
    <source>
        <dbReference type="Proteomes" id="UP000008144"/>
    </source>
</evidence>
<reference evidence="2" key="1">
    <citation type="journal article" date="2002" name="Science">
        <title>The draft genome of Ciona intestinalis: insights into chordate and vertebrate origins.</title>
        <authorList>
            <person name="Dehal P."/>
            <person name="Satou Y."/>
            <person name="Campbell R.K."/>
            <person name="Chapman J."/>
            <person name="Degnan B."/>
            <person name="De Tomaso A."/>
            <person name="Davidson B."/>
            <person name="Di Gregorio A."/>
            <person name="Gelpke M."/>
            <person name="Goodstein D.M."/>
            <person name="Harafuji N."/>
            <person name="Hastings K.E."/>
            <person name="Ho I."/>
            <person name="Hotta K."/>
            <person name="Huang W."/>
            <person name="Kawashima T."/>
            <person name="Lemaire P."/>
            <person name="Martinez D."/>
            <person name="Meinertzhagen I.A."/>
            <person name="Necula S."/>
            <person name="Nonaka M."/>
            <person name="Putnam N."/>
            <person name="Rash S."/>
            <person name="Saiga H."/>
            <person name="Satake M."/>
            <person name="Terry A."/>
            <person name="Yamada L."/>
            <person name="Wang H.G."/>
            <person name="Awazu S."/>
            <person name="Azumi K."/>
            <person name="Boore J."/>
            <person name="Branno M."/>
            <person name="Chin-Bow S."/>
            <person name="DeSantis R."/>
            <person name="Doyle S."/>
            <person name="Francino P."/>
            <person name="Keys D.N."/>
            <person name="Haga S."/>
            <person name="Hayashi H."/>
            <person name="Hino K."/>
            <person name="Imai K.S."/>
            <person name="Inaba K."/>
            <person name="Kano S."/>
            <person name="Kobayashi K."/>
            <person name="Kobayashi M."/>
            <person name="Lee B.I."/>
            <person name="Makabe K.W."/>
            <person name="Manohar C."/>
            <person name="Matassi G."/>
            <person name="Medina M."/>
            <person name="Mochizuki Y."/>
            <person name="Mount S."/>
            <person name="Morishita T."/>
            <person name="Miura S."/>
            <person name="Nakayama A."/>
            <person name="Nishizaka S."/>
            <person name="Nomoto H."/>
            <person name="Ohta F."/>
            <person name="Oishi K."/>
            <person name="Rigoutsos I."/>
            <person name="Sano M."/>
            <person name="Sasaki A."/>
            <person name="Sasakura Y."/>
            <person name="Shoguchi E."/>
            <person name="Shin-i T."/>
            <person name="Spagnuolo A."/>
            <person name="Stainier D."/>
            <person name="Suzuki M.M."/>
            <person name="Tassy O."/>
            <person name="Takatori N."/>
            <person name="Tokuoka M."/>
            <person name="Yagi K."/>
            <person name="Yoshizaki F."/>
            <person name="Wada S."/>
            <person name="Zhang C."/>
            <person name="Hyatt P.D."/>
            <person name="Larimer F."/>
            <person name="Detter C."/>
            <person name="Doggett N."/>
            <person name="Glavina T."/>
            <person name="Hawkins T."/>
            <person name="Richardson P."/>
            <person name="Lucas S."/>
            <person name="Kohara Y."/>
            <person name="Levine M."/>
            <person name="Satoh N."/>
            <person name="Rokhsar D.S."/>
        </authorList>
    </citation>
    <scope>NUCLEOTIDE SEQUENCE [LARGE SCALE GENOMIC DNA]</scope>
</reference>
<protein>
    <submittedName>
        <fullName evidence="1">Uncharacterized protein</fullName>
    </submittedName>
</protein>
<dbReference type="Ensembl" id="ENSCINT00000032957.1">
    <property type="protein sequence ID" value="ENSCINP00000031769.1"/>
    <property type="gene ID" value="ENSCING00000018788.1"/>
</dbReference>
<proteinExistence type="predicted"/>
<sequence>MTCARLSKRTALEVDVRRHLKGRNRLVTITFPHNNRVVTVTIGDFAIINVT</sequence>
<dbReference type="AlphaFoldDB" id="H2XQ35"/>
<organism evidence="1 2">
    <name type="scientific">Ciona intestinalis</name>
    <name type="common">Transparent sea squirt</name>
    <name type="synonym">Ascidia intestinalis</name>
    <dbReference type="NCBI Taxonomy" id="7719"/>
    <lineage>
        <taxon>Eukaryota</taxon>
        <taxon>Metazoa</taxon>
        <taxon>Chordata</taxon>
        <taxon>Tunicata</taxon>
        <taxon>Ascidiacea</taxon>
        <taxon>Phlebobranchia</taxon>
        <taxon>Cionidae</taxon>
        <taxon>Ciona</taxon>
    </lineage>
</organism>
<dbReference type="Proteomes" id="UP000008144">
    <property type="component" value="Unassembled WGS sequence"/>
</dbReference>
<keyword evidence="2" id="KW-1185">Reference proteome</keyword>
<evidence type="ECO:0000313" key="1">
    <source>
        <dbReference type="Ensembl" id="ENSCINP00000031769.1"/>
    </source>
</evidence>
<name>H2XQ35_CIOIN</name>
<reference evidence="1" key="2">
    <citation type="submission" date="2025-08" db="UniProtKB">
        <authorList>
            <consortium name="Ensembl"/>
        </authorList>
    </citation>
    <scope>IDENTIFICATION</scope>
</reference>
<dbReference type="InParanoid" id="H2XQ35"/>
<dbReference type="HOGENOM" id="CLU_3105651_0_0_1"/>